<dbReference type="Proteomes" id="UP001152795">
    <property type="component" value="Unassembled WGS sequence"/>
</dbReference>
<proteinExistence type="predicted"/>
<sequence length="151" mass="17481">DDGNNFINDTSENCLQPQNRENFDSNRNNHGKQIINICKNTDMRILNGRTKEDSLGRPTFHGRKGTSVVDYIICDQNTFQNAKYFAVKPPSTYLSDHSKIIAWIDIQKTINIDKNNYPQPPLHKLPLQFKWSQNSNTSFRQTLKSPEIQQN</sequence>
<organism evidence="1 2">
    <name type="scientific">Paramuricea clavata</name>
    <name type="common">Red gorgonian</name>
    <name type="synonym">Violescent sea-whip</name>
    <dbReference type="NCBI Taxonomy" id="317549"/>
    <lineage>
        <taxon>Eukaryota</taxon>
        <taxon>Metazoa</taxon>
        <taxon>Cnidaria</taxon>
        <taxon>Anthozoa</taxon>
        <taxon>Octocorallia</taxon>
        <taxon>Malacalcyonacea</taxon>
        <taxon>Plexauridae</taxon>
        <taxon>Paramuricea</taxon>
    </lineage>
</organism>
<dbReference type="SUPFAM" id="SSF56219">
    <property type="entry name" value="DNase I-like"/>
    <property type="match status" value="1"/>
</dbReference>
<name>A0A6S7JRW2_PARCT</name>
<dbReference type="Gene3D" id="3.60.10.10">
    <property type="entry name" value="Endonuclease/exonuclease/phosphatase"/>
    <property type="match status" value="1"/>
</dbReference>
<dbReference type="InterPro" id="IPR036691">
    <property type="entry name" value="Endo/exonu/phosph_ase_sf"/>
</dbReference>
<reference evidence="1" key="1">
    <citation type="submission" date="2020-04" db="EMBL/GenBank/DDBJ databases">
        <authorList>
            <person name="Alioto T."/>
            <person name="Alioto T."/>
            <person name="Gomez Garrido J."/>
        </authorList>
    </citation>
    <scope>NUCLEOTIDE SEQUENCE</scope>
    <source>
        <strain evidence="1">A484AB</strain>
    </source>
</reference>
<accession>A0A6S7JRW2</accession>
<evidence type="ECO:0000313" key="1">
    <source>
        <dbReference type="EMBL" id="CAB4033798.1"/>
    </source>
</evidence>
<dbReference type="EMBL" id="CACRXK020019561">
    <property type="protein sequence ID" value="CAB4033798.1"/>
    <property type="molecule type" value="Genomic_DNA"/>
</dbReference>
<dbReference type="AlphaFoldDB" id="A0A6S7JRW2"/>
<comment type="caution">
    <text evidence="1">The sequence shown here is derived from an EMBL/GenBank/DDBJ whole genome shotgun (WGS) entry which is preliminary data.</text>
</comment>
<protein>
    <submittedName>
        <fullName evidence="1">Uncharacterized protein</fullName>
    </submittedName>
</protein>
<keyword evidence="2" id="KW-1185">Reference proteome</keyword>
<evidence type="ECO:0000313" key="2">
    <source>
        <dbReference type="Proteomes" id="UP001152795"/>
    </source>
</evidence>
<feature type="non-terminal residue" evidence="1">
    <location>
        <position position="1"/>
    </location>
</feature>
<dbReference type="OrthoDB" id="6148800at2759"/>
<gene>
    <name evidence="1" type="ORF">PACLA_8A042116</name>
</gene>